<organism evidence="4 5">
    <name type="scientific">Cichlidogyrus casuarinus</name>
    <dbReference type="NCBI Taxonomy" id="1844966"/>
    <lineage>
        <taxon>Eukaryota</taxon>
        <taxon>Metazoa</taxon>
        <taxon>Spiralia</taxon>
        <taxon>Lophotrochozoa</taxon>
        <taxon>Platyhelminthes</taxon>
        <taxon>Monogenea</taxon>
        <taxon>Monopisthocotylea</taxon>
        <taxon>Dactylogyridea</taxon>
        <taxon>Ancyrocephalidae</taxon>
        <taxon>Cichlidogyrus</taxon>
    </lineage>
</organism>
<evidence type="ECO:0000256" key="2">
    <source>
        <dbReference type="ARBA" id="ARBA00022980"/>
    </source>
</evidence>
<evidence type="ECO:0000256" key="1">
    <source>
        <dbReference type="ARBA" id="ARBA00006227"/>
    </source>
</evidence>
<sequence length="176" mass="20780">MSRYRVQCPMLSGEKIAHYLKGQNKRIYSDGEDVGDFVIVYNARNISVRDNSYYWKRFLYPVHTRFGRHIVDQTMEEVHKRDPCHIMSKEVRANLPKGLLRQTWEARLFLYPDGIETVPLRLIENVSGVIRQVMPVPKRLDEYSKEELDAFPKLFDWPEDFKLAPISPLNARKIKV</sequence>
<name>A0ABD2QFX6_9PLAT</name>
<dbReference type="PANTHER" id="PTHR11545">
    <property type="entry name" value="RIBOSOMAL PROTEIN L13"/>
    <property type="match status" value="1"/>
</dbReference>
<dbReference type="AlphaFoldDB" id="A0ABD2QFX6"/>
<dbReference type="Gene3D" id="3.90.1180.10">
    <property type="entry name" value="Ribosomal protein L13"/>
    <property type="match status" value="1"/>
</dbReference>
<reference evidence="4 5" key="1">
    <citation type="submission" date="2024-11" db="EMBL/GenBank/DDBJ databases">
        <title>Adaptive evolution of stress response genes in parasites aligns with host niche diversity.</title>
        <authorList>
            <person name="Hahn C."/>
            <person name="Resl P."/>
        </authorList>
    </citation>
    <scope>NUCLEOTIDE SEQUENCE [LARGE SCALE GENOMIC DNA]</scope>
    <source>
        <strain evidence="4">EGGRZ-B1_66</strain>
        <tissue evidence="4">Body</tissue>
    </source>
</reference>
<evidence type="ECO:0000313" key="4">
    <source>
        <dbReference type="EMBL" id="KAL3318436.1"/>
    </source>
</evidence>
<evidence type="ECO:0000256" key="3">
    <source>
        <dbReference type="ARBA" id="ARBA00023274"/>
    </source>
</evidence>
<evidence type="ECO:0000313" key="5">
    <source>
        <dbReference type="Proteomes" id="UP001626550"/>
    </source>
</evidence>
<dbReference type="Proteomes" id="UP001626550">
    <property type="component" value="Unassembled WGS sequence"/>
</dbReference>
<dbReference type="SUPFAM" id="SSF52161">
    <property type="entry name" value="Ribosomal protein L13"/>
    <property type="match status" value="1"/>
</dbReference>
<gene>
    <name evidence="4" type="primary">MRPL13</name>
    <name evidence="4" type="ORF">Ciccas_002907</name>
</gene>
<accession>A0ABD2QFX6</accession>
<protein>
    <submittedName>
        <fullName evidence="4">54S ribosomal protein L13</fullName>
    </submittedName>
</protein>
<dbReference type="InterPro" id="IPR036899">
    <property type="entry name" value="Ribosomal_uL13_sf"/>
</dbReference>
<keyword evidence="3" id="KW-0687">Ribonucleoprotein</keyword>
<keyword evidence="2 4" id="KW-0689">Ribosomal protein</keyword>
<proteinExistence type="inferred from homology"/>
<comment type="similarity">
    <text evidence="1">Belongs to the universal ribosomal protein uL13 family.</text>
</comment>
<dbReference type="GO" id="GO:1990904">
    <property type="term" value="C:ribonucleoprotein complex"/>
    <property type="evidence" value="ECO:0007669"/>
    <property type="project" value="UniProtKB-KW"/>
</dbReference>
<comment type="caution">
    <text evidence="4">The sequence shown here is derived from an EMBL/GenBank/DDBJ whole genome shotgun (WGS) entry which is preliminary data.</text>
</comment>
<keyword evidence="5" id="KW-1185">Reference proteome</keyword>
<dbReference type="GO" id="GO:0005840">
    <property type="term" value="C:ribosome"/>
    <property type="evidence" value="ECO:0007669"/>
    <property type="project" value="UniProtKB-KW"/>
</dbReference>
<dbReference type="InterPro" id="IPR005822">
    <property type="entry name" value="Ribosomal_uL13"/>
</dbReference>
<dbReference type="EMBL" id="JBJKFK010000244">
    <property type="protein sequence ID" value="KAL3318436.1"/>
    <property type="molecule type" value="Genomic_DNA"/>
</dbReference>
<dbReference type="PANTHER" id="PTHR11545:SF2">
    <property type="entry name" value="LARGE RIBOSOMAL SUBUNIT PROTEIN UL13M"/>
    <property type="match status" value="1"/>
</dbReference>
<dbReference type="Pfam" id="PF00572">
    <property type="entry name" value="Ribosomal_L13"/>
    <property type="match status" value="1"/>
</dbReference>